<evidence type="ECO:0000256" key="1">
    <source>
        <dbReference type="SAM" id="SignalP"/>
    </source>
</evidence>
<reference evidence="2 3" key="1">
    <citation type="submission" date="2016-10" db="EMBL/GenBank/DDBJ databases">
        <authorList>
            <person name="de Groot N.N."/>
        </authorList>
    </citation>
    <scope>NUCLEOTIDE SEQUENCE [LARGE SCALE GENOMIC DNA]</scope>
    <source>
        <strain evidence="2 3">NLAE-zl-G339</strain>
    </source>
</reference>
<name>A0A1H4EGD8_9BACE</name>
<dbReference type="PROSITE" id="PS51257">
    <property type="entry name" value="PROKAR_LIPOPROTEIN"/>
    <property type="match status" value="1"/>
</dbReference>
<evidence type="ECO:0000313" key="3">
    <source>
        <dbReference type="Proteomes" id="UP000183040"/>
    </source>
</evidence>
<feature type="chain" id="PRO_5010260057" description="Lipoprotein" evidence="1">
    <location>
        <begin position="22"/>
        <end position="365"/>
    </location>
</feature>
<dbReference type="EMBL" id="FNRP01000015">
    <property type="protein sequence ID" value="SEA84134.1"/>
    <property type="molecule type" value="Genomic_DNA"/>
</dbReference>
<proteinExistence type="predicted"/>
<feature type="signal peptide" evidence="1">
    <location>
        <begin position="1"/>
        <end position="21"/>
    </location>
</feature>
<dbReference type="RefSeq" id="WP_074706801.1">
    <property type="nucleotide sequence ID" value="NZ_FNRP01000015.1"/>
</dbReference>
<organism evidence="2 3">
    <name type="scientific">Bacteroides xylanisolvens</name>
    <dbReference type="NCBI Taxonomy" id="371601"/>
    <lineage>
        <taxon>Bacteria</taxon>
        <taxon>Pseudomonadati</taxon>
        <taxon>Bacteroidota</taxon>
        <taxon>Bacteroidia</taxon>
        <taxon>Bacteroidales</taxon>
        <taxon>Bacteroidaceae</taxon>
        <taxon>Bacteroides</taxon>
    </lineage>
</organism>
<protein>
    <recommendedName>
        <fullName evidence="4">Lipoprotein</fullName>
    </recommendedName>
</protein>
<evidence type="ECO:0008006" key="4">
    <source>
        <dbReference type="Google" id="ProtNLM"/>
    </source>
</evidence>
<gene>
    <name evidence="2" type="ORF">SAMN04487924_11546</name>
</gene>
<accession>A0A1H4EGD8</accession>
<keyword evidence="1" id="KW-0732">Signal</keyword>
<dbReference type="AlphaFoldDB" id="A0A1H4EGD8"/>
<evidence type="ECO:0000313" key="2">
    <source>
        <dbReference type="EMBL" id="SEA84134.1"/>
    </source>
</evidence>
<sequence length="365" mass="41789">MKHIGTYFFLFLLLFVTSCGANEETEEKPGKGSSVTDNQILIEQADFTSSIMERVKQFQATTHPANSSRNGIYVYSKTIDKYLDAPEKLAARIILSGFSEVYLSTPKSTLCTIQSANFQWMRTFISFLHTYNIQVFALLLSNPRLYTNQDLLFEDLGNLELYNQTVHNSEKLDGVMADLEPHTLKSENEQAPEGLDIYWDSNNHYGIGKENDQLLKRTLNILQRASFELSPLKLKESVSFLYQPKYDEGRLSYGSATQFLQQCESVHVMAYYNRAEVIWNRSLPLLEDANKLYKNAVSVCVKVSVNTYGDEGNENTSLQPKGWKYLIETLSDIYARGNQHPSFRGMDFFEYDGLEIMLENTLDTF</sequence>
<dbReference type="Proteomes" id="UP000183040">
    <property type="component" value="Unassembled WGS sequence"/>
</dbReference>